<reference evidence="2" key="1">
    <citation type="submission" date="2024-05" db="EMBL/GenBank/DDBJ databases">
        <authorList>
            <person name="Bunk B."/>
            <person name="Swiderski J."/>
            <person name="Sproer C."/>
            <person name="Thiel V."/>
        </authorList>
    </citation>
    <scope>NUCLEOTIDE SEQUENCE</scope>
    <source>
        <strain evidence="2">DSM 17735</strain>
    </source>
</reference>
<gene>
    <name evidence="2" type="primary">iscB</name>
    <name evidence="2" type="ORF">ABLV49_13545</name>
</gene>
<organism evidence="2">
    <name type="scientific">Polaromonas hydrogenivorans</name>
    <dbReference type="NCBI Taxonomy" id="335476"/>
    <lineage>
        <taxon>Bacteria</taxon>
        <taxon>Pseudomonadati</taxon>
        <taxon>Pseudomonadota</taxon>
        <taxon>Betaproteobacteria</taxon>
        <taxon>Burkholderiales</taxon>
        <taxon>Comamonadaceae</taxon>
        <taxon>Polaromonas</taxon>
    </lineage>
</organism>
<dbReference type="Pfam" id="PF14239">
    <property type="entry name" value="RRXRR"/>
    <property type="match status" value="1"/>
</dbReference>
<protein>
    <submittedName>
        <fullName evidence="2">RNA-guided endonuclease IscB</fullName>
    </submittedName>
</protein>
<feature type="domain" description="HNH nuclease" evidence="1">
    <location>
        <begin position="196"/>
        <end position="247"/>
    </location>
</feature>
<evidence type="ECO:0000259" key="1">
    <source>
        <dbReference type="SMART" id="SM00507"/>
    </source>
</evidence>
<dbReference type="RefSeq" id="WP_349277138.1">
    <property type="nucleotide sequence ID" value="NZ_CBCSCU010000014.1"/>
</dbReference>
<dbReference type="Gene3D" id="1.10.30.50">
    <property type="match status" value="1"/>
</dbReference>
<dbReference type="CDD" id="cd00085">
    <property type="entry name" value="HNHc"/>
    <property type="match status" value="1"/>
</dbReference>
<dbReference type="GO" id="GO:0004519">
    <property type="term" value="F:endonuclease activity"/>
    <property type="evidence" value="ECO:0007669"/>
    <property type="project" value="UniProtKB-KW"/>
</dbReference>
<dbReference type="Pfam" id="PF01844">
    <property type="entry name" value="HNH"/>
    <property type="match status" value="1"/>
</dbReference>
<keyword evidence="2" id="KW-0540">Nuclease</keyword>
<dbReference type="InterPro" id="IPR002711">
    <property type="entry name" value="HNH"/>
</dbReference>
<dbReference type="AlphaFoldDB" id="A0AAU7LMV2"/>
<dbReference type="PANTHER" id="PTHR33877">
    <property type="entry name" value="SLL1193 PROTEIN"/>
    <property type="match status" value="1"/>
</dbReference>
<keyword evidence="2" id="KW-0255">Endonuclease</keyword>
<dbReference type="EMBL" id="CP157675">
    <property type="protein sequence ID" value="XBP68921.1"/>
    <property type="molecule type" value="Genomic_DNA"/>
</dbReference>
<dbReference type="GO" id="GO:0008270">
    <property type="term" value="F:zinc ion binding"/>
    <property type="evidence" value="ECO:0007669"/>
    <property type="project" value="InterPro"/>
</dbReference>
<name>A0AAU7LMV2_9BURK</name>
<dbReference type="InterPro" id="IPR025938">
    <property type="entry name" value="RRXRR_dom"/>
</dbReference>
<dbReference type="InterPro" id="IPR052892">
    <property type="entry name" value="NA-targeting_endonuclease"/>
</dbReference>
<keyword evidence="2" id="KW-0378">Hydrolase</keyword>
<dbReference type="SMART" id="SM00507">
    <property type="entry name" value="HNHc"/>
    <property type="match status" value="1"/>
</dbReference>
<dbReference type="NCBIfam" id="NF040563">
    <property type="entry name" value="guided_IscB"/>
    <property type="match status" value="1"/>
</dbReference>
<dbReference type="InterPro" id="IPR047693">
    <property type="entry name" value="RNA-guided_IscB-like"/>
</dbReference>
<dbReference type="InterPro" id="IPR003615">
    <property type="entry name" value="HNH_nuc"/>
</dbReference>
<proteinExistence type="predicted"/>
<dbReference type="GO" id="GO:0003676">
    <property type="term" value="F:nucleic acid binding"/>
    <property type="evidence" value="ECO:0007669"/>
    <property type="project" value="InterPro"/>
</dbReference>
<sequence>MAVFVLERKGRPLMPCSEKRARKLLESGRARVHQLFPFCIRLVDRLLEDSVFQPLRLSLDPGSKTTGVAVCRVAETIDVTTGEIQPTMHIQFLMELVHRGAAIKKSLGARSAMRRRRRGKLRYRAPRFSNRPKSKSWLAPSLRHRVETTMTQVKRLCRLAPITHLAQELVRFDMQKMQNPEISGAEYQQGTLQGYEVREYLLEKFNRTCAYCDAQNVPLQMEHIHPKAAGGTNRISNLTLACQACNQKKGVQDIKDFLLKDPRRLAKVLKQAKAPLLDAAAVNTTRWTLFGALKQTGLPVETGTGGQTKYNRCRLSIPKTHALDAACVGQVETVNKTNAPMLRVTCAGRGSRSKTRLDKYGFPRTYLTHQKTAFGFKTGDMVIATVPKGVKKGTHKGRVAIRLTGSFNIQTGIAGAATVQGISYKHCRITQRADGYGYSHRAQTKKECGNKGCASHAALPIPGLKAEVSRAI</sequence>
<accession>A0AAU7LMV2</accession>
<dbReference type="PANTHER" id="PTHR33877:SF1">
    <property type="entry name" value="TYPE IV METHYL-DIRECTED RESTRICTION ENZYME ECOKMCRA"/>
    <property type="match status" value="1"/>
</dbReference>
<evidence type="ECO:0000313" key="2">
    <source>
        <dbReference type="EMBL" id="XBP68921.1"/>
    </source>
</evidence>